<keyword evidence="2" id="KW-1185">Reference proteome</keyword>
<evidence type="ECO:0000313" key="2">
    <source>
        <dbReference type="Proteomes" id="UP000663880"/>
    </source>
</evidence>
<organism evidence="1 2">
    <name type="scientific">Pieris macdunnoughi</name>
    <dbReference type="NCBI Taxonomy" id="345717"/>
    <lineage>
        <taxon>Eukaryota</taxon>
        <taxon>Metazoa</taxon>
        <taxon>Ecdysozoa</taxon>
        <taxon>Arthropoda</taxon>
        <taxon>Hexapoda</taxon>
        <taxon>Insecta</taxon>
        <taxon>Pterygota</taxon>
        <taxon>Neoptera</taxon>
        <taxon>Endopterygota</taxon>
        <taxon>Lepidoptera</taxon>
        <taxon>Glossata</taxon>
        <taxon>Ditrysia</taxon>
        <taxon>Papilionoidea</taxon>
        <taxon>Pieridae</taxon>
        <taxon>Pierinae</taxon>
        <taxon>Pieris</taxon>
    </lineage>
</organism>
<dbReference type="EMBL" id="CAJOBZ010000009">
    <property type="protein sequence ID" value="CAF4824952.1"/>
    <property type="molecule type" value="Genomic_DNA"/>
</dbReference>
<reference evidence="1" key="1">
    <citation type="submission" date="2021-02" db="EMBL/GenBank/DDBJ databases">
        <authorList>
            <person name="Steward A R."/>
        </authorList>
    </citation>
    <scope>NUCLEOTIDE SEQUENCE</scope>
</reference>
<proteinExistence type="predicted"/>
<dbReference type="AlphaFoldDB" id="A0A821QJU6"/>
<evidence type="ECO:0000313" key="1">
    <source>
        <dbReference type="EMBL" id="CAF4824952.1"/>
    </source>
</evidence>
<comment type="caution">
    <text evidence="1">The sequence shown here is derived from an EMBL/GenBank/DDBJ whole genome shotgun (WGS) entry which is preliminary data.</text>
</comment>
<protein>
    <submittedName>
        <fullName evidence="1">Uncharacterized protein</fullName>
    </submittedName>
</protein>
<sequence>MNSTSTLLMDLIDSSSEDDSAAAFDICDVKCEAEDRAPGGHPLLHPEVIGYFFTVVMATNQGLESG</sequence>
<accession>A0A821QJU6</accession>
<gene>
    <name evidence="1" type="ORF">PMACD_LOCUS4837</name>
</gene>
<dbReference type="Proteomes" id="UP000663880">
    <property type="component" value="Unassembled WGS sequence"/>
</dbReference>
<name>A0A821QJU6_9NEOP</name>